<protein>
    <submittedName>
        <fullName evidence="3">Zinc finger and SCAN domain-containing protein 29</fullName>
    </submittedName>
</protein>
<reference evidence="4" key="1">
    <citation type="journal article" date="2013" name="Nat. Genet.">
        <title>The draft genomes of soft-shell turtle and green sea turtle yield insights into the development and evolution of the turtle-specific body plan.</title>
        <authorList>
            <person name="Wang Z."/>
            <person name="Pascual-Anaya J."/>
            <person name="Zadissa A."/>
            <person name="Li W."/>
            <person name="Niimura Y."/>
            <person name="Huang Z."/>
            <person name="Li C."/>
            <person name="White S."/>
            <person name="Xiong Z."/>
            <person name="Fang D."/>
            <person name="Wang B."/>
            <person name="Ming Y."/>
            <person name="Chen Y."/>
            <person name="Zheng Y."/>
            <person name="Kuraku S."/>
            <person name="Pignatelli M."/>
            <person name="Herrero J."/>
            <person name="Beal K."/>
            <person name="Nozawa M."/>
            <person name="Li Q."/>
            <person name="Wang J."/>
            <person name="Zhang H."/>
            <person name="Yu L."/>
            <person name="Shigenobu S."/>
            <person name="Wang J."/>
            <person name="Liu J."/>
            <person name="Flicek P."/>
            <person name="Searle S."/>
            <person name="Wang J."/>
            <person name="Kuratani S."/>
            <person name="Yin Y."/>
            <person name="Aken B."/>
            <person name="Zhang G."/>
            <person name="Irie N."/>
        </authorList>
    </citation>
    <scope>NUCLEOTIDE SEQUENCE [LARGE SCALE GENOMIC DNA]</scope>
</reference>
<dbReference type="PANTHER" id="PTHR47595:SF1">
    <property type="entry name" value="MYB_SANT-LIKE DNA-BINDING DOMAIN-CONTAINING PROTEIN"/>
    <property type="match status" value="1"/>
</dbReference>
<evidence type="ECO:0000313" key="3">
    <source>
        <dbReference type="EMBL" id="EMP32470.1"/>
    </source>
</evidence>
<organism evidence="3 4">
    <name type="scientific">Chelonia mydas</name>
    <name type="common">Green sea-turtle</name>
    <name type="synonym">Chelonia agassizi</name>
    <dbReference type="NCBI Taxonomy" id="8469"/>
    <lineage>
        <taxon>Eukaryota</taxon>
        <taxon>Metazoa</taxon>
        <taxon>Chordata</taxon>
        <taxon>Craniata</taxon>
        <taxon>Vertebrata</taxon>
        <taxon>Euteleostomi</taxon>
        <taxon>Archelosauria</taxon>
        <taxon>Testudinata</taxon>
        <taxon>Testudines</taxon>
        <taxon>Cryptodira</taxon>
        <taxon>Durocryptodira</taxon>
        <taxon>Americhelydia</taxon>
        <taxon>Chelonioidea</taxon>
        <taxon>Cheloniidae</taxon>
        <taxon>Chelonia</taxon>
    </lineage>
</organism>
<dbReference type="EMBL" id="KB540574">
    <property type="protein sequence ID" value="EMP32470.1"/>
    <property type="molecule type" value="Genomic_DNA"/>
</dbReference>
<accession>M7BA78</accession>
<sequence length="121" mass="13510">MDAQGRKQVPAWSAQEVVDLIAVWGEESVQEELQTSKRNADIYAKIAQGMGKKGYTRDTQQCCAKINALRQAYQKTREVNSGSGSEPQTCHFYEELRAILGGNPTTTPKRSMDTSQEPWVT</sequence>
<feature type="region of interest" description="Disordered" evidence="1">
    <location>
        <begin position="101"/>
        <end position="121"/>
    </location>
</feature>
<gene>
    <name evidence="3" type="ORF">UY3_10386</name>
</gene>
<dbReference type="InterPro" id="IPR044822">
    <property type="entry name" value="Myb_DNA-bind_4"/>
</dbReference>
<evidence type="ECO:0000259" key="2">
    <source>
        <dbReference type="Pfam" id="PF13837"/>
    </source>
</evidence>
<dbReference type="FunFam" id="1.10.10.60:FF:000032">
    <property type="entry name" value="Zinc finger and SCAN domain-containing 20"/>
    <property type="match status" value="1"/>
</dbReference>
<dbReference type="Gene3D" id="1.10.10.60">
    <property type="entry name" value="Homeodomain-like"/>
    <property type="match status" value="1"/>
</dbReference>
<dbReference type="Pfam" id="PF13837">
    <property type="entry name" value="Myb_DNA-bind_4"/>
    <property type="match status" value="1"/>
</dbReference>
<dbReference type="Proteomes" id="UP000031443">
    <property type="component" value="Unassembled WGS sequence"/>
</dbReference>
<keyword evidence="4" id="KW-1185">Reference proteome</keyword>
<proteinExistence type="predicted"/>
<feature type="domain" description="Myb/SANT-like DNA-binding" evidence="2">
    <location>
        <begin position="11"/>
        <end position="98"/>
    </location>
</feature>
<feature type="compositionally biased region" description="Polar residues" evidence="1">
    <location>
        <begin position="103"/>
        <end position="121"/>
    </location>
</feature>
<dbReference type="PANTHER" id="PTHR47595">
    <property type="entry name" value="HEAT SHOCK 70 KDA PROTEIN 14"/>
    <property type="match status" value="1"/>
</dbReference>
<name>M7BA78_CHEMY</name>
<dbReference type="AlphaFoldDB" id="M7BA78"/>
<evidence type="ECO:0000256" key="1">
    <source>
        <dbReference type="SAM" id="MobiDB-lite"/>
    </source>
</evidence>
<evidence type="ECO:0000313" key="4">
    <source>
        <dbReference type="Proteomes" id="UP000031443"/>
    </source>
</evidence>